<dbReference type="Proteomes" id="UP000005204">
    <property type="component" value="Unassembled WGS sequence"/>
</dbReference>
<dbReference type="RefSeq" id="XP_037868964.1">
    <property type="nucleotide sequence ID" value="XM_038013036.1"/>
</dbReference>
<dbReference type="Pfam" id="PF23055">
    <property type="entry name" value="DUF7041"/>
    <property type="match status" value="1"/>
</dbReference>
<dbReference type="InterPro" id="IPR055469">
    <property type="entry name" value="DUF7041"/>
</dbReference>
<feature type="compositionally biased region" description="Low complexity" evidence="1">
    <location>
        <begin position="1"/>
        <end position="16"/>
    </location>
</feature>
<feature type="compositionally biased region" description="Basic residues" evidence="1">
    <location>
        <begin position="220"/>
        <end position="230"/>
    </location>
</feature>
<evidence type="ECO:0000259" key="2">
    <source>
        <dbReference type="Pfam" id="PF23055"/>
    </source>
</evidence>
<reference evidence="4" key="1">
    <citation type="journal article" date="2008" name="Insect Biochem. Mol. Biol.">
        <title>The genome of a lepidopteran model insect, the silkworm Bombyx mori.</title>
        <authorList>
            <consortium name="International Silkworm Genome Consortium"/>
        </authorList>
    </citation>
    <scope>NUCLEOTIDE SEQUENCE [LARGE SCALE GENOMIC DNA]</scope>
    <source>
        <strain evidence="4">p50T</strain>
    </source>
</reference>
<feature type="region of interest" description="Disordered" evidence="1">
    <location>
        <begin position="1"/>
        <end position="26"/>
    </location>
</feature>
<reference evidence="3" key="2">
    <citation type="submission" date="2022-06" db="UniProtKB">
        <authorList>
            <consortium name="EnsemblMetazoa"/>
        </authorList>
    </citation>
    <scope>IDENTIFICATION</scope>
    <source>
        <strain evidence="3">p50T (Dazao)</strain>
    </source>
</reference>
<sequence length="280" mass="32092">MANQDGGSKSNNGSSKTFTPSDTTDIYRIGVRPPPFWAEEPAVWFSQLEGNFVLSGIKDDDTKFYYVTSTLEHRYAAEVKDIIVSPPKTGKYERLKSELIKRLSTSREKEVKQLLMHEELGDRRPSQFLRHLQQLAGPTVPEEFIKTIWTSRLPTTLQPIIVSQKRLDLLTLADLADSVHEIIPCSPQIATTSALKATEPSLASMAKQIDELSRQVKALTTHKHRSRSRTRRDSPDRKTKRSQSSYKKFPTCWYHYKFGNQAKWCTKPCDFRPENYQGSR</sequence>
<dbReference type="AlphaFoldDB" id="A0A8R2LXB1"/>
<name>A0A8R2LXB1_BOMMO</name>
<dbReference type="PANTHER" id="PTHR33327:SF3">
    <property type="entry name" value="RNA-DIRECTED DNA POLYMERASE"/>
    <property type="match status" value="1"/>
</dbReference>
<dbReference type="GeneID" id="119628924"/>
<evidence type="ECO:0000256" key="1">
    <source>
        <dbReference type="SAM" id="MobiDB-lite"/>
    </source>
</evidence>
<dbReference type="KEGG" id="bmor:119628924"/>
<dbReference type="EnsemblMetazoa" id="XM_038013036.1">
    <property type="protein sequence ID" value="XP_037868964.1"/>
    <property type="gene ID" value="LOC119628924"/>
</dbReference>
<organism evidence="3 4">
    <name type="scientific">Bombyx mori</name>
    <name type="common">Silk moth</name>
    <dbReference type="NCBI Taxonomy" id="7091"/>
    <lineage>
        <taxon>Eukaryota</taxon>
        <taxon>Metazoa</taxon>
        <taxon>Ecdysozoa</taxon>
        <taxon>Arthropoda</taxon>
        <taxon>Hexapoda</taxon>
        <taxon>Insecta</taxon>
        <taxon>Pterygota</taxon>
        <taxon>Neoptera</taxon>
        <taxon>Endopterygota</taxon>
        <taxon>Lepidoptera</taxon>
        <taxon>Glossata</taxon>
        <taxon>Ditrysia</taxon>
        <taxon>Bombycoidea</taxon>
        <taxon>Bombycidae</taxon>
        <taxon>Bombycinae</taxon>
        <taxon>Bombyx</taxon>
    </lineage>
</organism>
<dbReference type="PANTHER" id="PTHR33327">
    <property type="entry name" value="ENDONUCLEASE"/>
    <property type="match status" value="1"/>
</dbReference>
<evidence type="ECO:0000313" key="4">
    <source>
        <dbReference type="Proteomes" id="UP000005204"/>
    </source>
</evidence>
<feature type="region of interest" description="Disordered" evidence="1">
    <location>
        <begin position="218"/>
        <end position="243"/>
    </location>
</feature>
<keyword evidence="4" id="KW-1185">Reference proteome</keyword>
<protein>
    <recommendedName>
        <fullName evidence="2">DUF7041 domain-containing protein</fullName>
    </recommendedName>
</protein>
<feature type="domain" description="DUF7041" evidence="2">
    <location>
        <begin position="34"/>
        <end position="115"/>
    </location>
</feature>
<proteinExistence type="predicted"/>
<accession>A0A8R2LXB1</accession>
<evidence type="ECO:0000313" key="3">
    <source>
        <dbReference type="EnsemblMetazoa" id="XP_037868964.1"/>
    </source>
</evidence>